<dbReference type="AlphaFoldDB" id="A0ABD7S694"/>
<reference evidence="2" key="1">
    <citation type="journal article" date="2020" name="Phytopathology">
        <title>Genomic acquisitions in emerging populations of Xanthomonas vasicola pv. vasculorum infecting corn in the U.S. and Argentina.</title>
        <authorList>
            <person name="Perez-Quintero A.L."/>
        </authorList>
    </citation>
    <scope>NUCLEOTIDE SEQUENCE [LARGE SCALE GENOMIC DNA]</scope>
    <source>
        <strain evidence="2">Xvh-L</strain>
    </source>
</reference>
<accession>A0ABD7S694</accession>
<evidence type="ECO:0000313" key="1">
    <source>
        <dbReference type="EMBL" id="TWQ50425.1"/>
    </source>
</evidence>
<sequence length="162" mass="17980">MPIKAHIFQPAKAIELAIGTLFTIEEQWYMRGELHNDHRQLLQSAIPLTPGAEYFHLGDVSRNHLGAEPCLALASPYRFECRVIGPIRGPGLPLPASLTWTVAGEVVYTEPVSKQFMSFAGRQLNEVNMRHAFFASHWGVWVLDAAGNEVSRDPLFVIGAEA</sequence>
<dbReference type="RefSeq" id="WP_123180885.1">
    <property type="nucleotide sequence ID" value="NZ_JBJNTO010000039.1"/>
</dbReference>
<evidence type="ECO:0000313" key="2">
    <source>
        <dbReference type="Proteomes" id="UP000320455"/>
    </source>
</evidence>
<comment type="caution">
    <text evidence="1">The sequence shown here is derived from an EMBL/GenBank/DDBJ whole genome shotgun (WGS) entry which is preliminary data.</text>
</comment>
<dbReference type="EMBL" id="VOCK01000039">
    <property type="protein sequence ID" value="TWQ50425.1"/>
    <property type="molecule type" value="Genomic_DNA"/>
</dbReference>
<organism evidence="1 2">
    <name type="scientific">Xanthomonas vasicola</name>
    <dbReference type="NCBI Taxonomy" id="56459"/>
    <lineage>
        <taxon>Bacteria</taxon>
        <taxon>Pseudomonadati</taxon>
        <taxon>Pseudomonadota</taxon>
        <taxon>Gammaproteobacteria</taxon>
        <taxon>Lysobacterales</taxon>
        <taxon>Lysobacteraceae</taxon>
        <taxon>Xanthomonas</taxon>
    </lineage>
</organism>
<keyword evidence="2" id="KW-1185">Reference proteome</keyword>
<protein>
    <submittedName>
        <fullName evidence="1">Uncharacterized protein</fullName>
    </submittedName>
</protein>
<dbReference type="Proteomes" id="UP000320455">
    <property type="component" value="Unassembled WGS sequence"/>
</dbReference>
<name>A0ABD7S694_XANVA</name>
<proteinExistence type="predicted"/>
<gene>
    <name evidence="1" type="ORF">FQK01_18455</name>
</gene>